<dbReference type="RefSeq" id="WP_091093315.1">
    <property type="nucleotide sequence ID" value="NZ_FOHX01000023.1"/>
</dbReference>
<dbReference type="Gene3D" id="3.20.180.10">
    <property type="entry name" value="PNP-oxidase-like"/>
    <property type="match status" value="1"/>
</dbReference>
<dbReference type="SUPFAM" id="SSF50475">
    <property type="entry name" value="FMN-binding split barrel"/>
    <property type="match status" value="1"/>
</dbReference>
<evidence type="ECO:0000313" key="1">
    <source>
        <dbReference type="EMBL" id="SEU44690.1"/>
    </source>
</evidence>
<sequence>MLPIPERVRTLAATAEVAKLAVDGVPSPARGGVDERGRPVLLVRPGETLHGLSGDAVVAVNLTAMRTLGETAHPRGLIEVQGWAEAVPEDEARGAAVAVAAHCADESLFEALERFGRPDAPRLLRLDVAQVVYLTGQESGLLDADDYLGAAPDPLTDVAERVLAHVNASHRPQLTAGVSQQLGETAGEVWLWELDRFGATVRVDESLVRFPWPRPARSGGCLETALRGLLCTC</sequence>
<dbReference type="AlphaFoldDB" id="A0A1I0LSS3"/>
<organism evidence="1 2">
    <name type="scientific">Nonomuraea wenchangensis</name>
    <dbReference type="NCBI Taxonomy" id="568860"/>
    <lineage>
        <taxon>Bacteria</taxon>
        <taxon>Bacillati</taxon>
        <taxon>Actinomycetota</taxon>
        <taxon>Actinomycetes</taxon>
        <taxon>Streptosporangiales</taxon>
        <taxon>Streptosporangiaceae</taxon>
        <taxon>Nonomuraea</taxon>
    </lineage>
</organism>
<name>A0A1I0LSS3_9ACTN</name>
<dbReference type="OrthoDB" id="3381348at2"/>
<dbReference type="InterPro" id="IPR037119">
    <property type="entry name" value="Haem_oxidase_HugZ-like_sf"/>
</dbReference>
<evidence type="ECO:0008006" key="3">
    <source>
        <dbReference type="Google" id="ProtNLM"/>
    </source>
</evidence>
<accession>A0A1I0LSS3</accession>
<gene>
    <name evidence="1" type="ORF">SAMN05421811_123116</name>
</gene>
<evidence type="ECO:0000313" key="2">
    <source>
        <dbReference type="Proteomes" id="UP000199361"/>
    </source>
</evidence>
<dbReference type="Proteomes" id="UP000199361">
    <property type="component" value="Unassembled WGS sequence"/>
</dbReference>
<proteinExistence type="predicted"/>
<dbReference type="PANTHER" id="PTHR13343:SF24">
    <property type="entry name" value="OS07G0573800 PROTEIN"/>
    <property type="match status" value="1"/>
</dbReference>
<keyword evidence="2" id="KW-1185">Reference proteome</keyword>
<dbReference type="EMBL" id="FOHX01000023">
    <property type="protein sequence ID" value="SEU44690.1"/>
    <property type="molecule type" value="Genomic_DNA"/>
</dbReference>
<reference evidence="1 2" key="1">
    <citation type="submission" date="2016-10" db="EMBL/GenBank/DDBJ databases">
        <authorList>
            <person name="de Groot N.N."/>
        </authorList>
    </citation>
    <scope>NUCLEOTIDE SEQUENCE [LARGE SCALE GENOMIC DNA]</scope>
    <source>
        <strain evidence="1 2">CGMCC 4.5598</strain>
    </source>
</reference>
<dbReference type="PANTHER" id="PTHR13343">
    <property type="entry name" value="CREG1 PROTEIN"/>
    <property type="match status" value="1"/>
</dbReference>
<protein>
    <recommendedName>
        <fullName evidence="3">DUF2470 domain-containing protein</fullName>
    </recommendedName>
</protein>
<dbReference type="STRING" id="568860.SAMN05421811_123116"/>